<evidence type="ECO:0008006" key="4">
    <source>
        <dbReference type="Google" id="ProtNLM"/>
    </source>
</evidence>
<evidence type="ECO:0000313" key="3">
    <source>
        <dbReference type="Proteomes" id="UP001300692"/>
    </source>
</evidence>
<keyword evidence="1" id="KW-0732">Signal</keyword>
<evidence type="ECO:0000313" key="2">
    <source>
        <dbReference type="EMBL" id="MCV9388717.1"/>
    </source>
</evidence>
<reference evidence="2 3" key="1">
    <citation type="submission" date="2022-10" db="EMBL/GenBank/DDBJ databases">
        <title>Comparative genomics and taxonomic characterization of three novel marine species of genus Reichenbachiella exhibiting antioxidant and polysaccharide degradation activities.</title>
        <authorList>
            <person name="Muhammad N."/>
            <person name="Lee Y.-J."/>
            <person name="Ko J."/>
            <person name="Kim S.-G."/>
        </authorList>
    </citation>
    <scope>NUCLEOTIDE SEQUENCE [LARGE SCALE GENOMIC DNA]</scope>
    <source>
        <strain evidence="2 3">ABR2-5</strain>
    </source>
</reference>
<name>A0ABT3CYL9_9BACT</name>
<dbReference type="EMBL" id="JAOYOD010000001">
    <property type="protein sequence ID" value="MCV9388717.1"/>
    <property type="molecule type" value="Genomic_DNA"/>
</dbReference>
<feature type="signal peptide" evidence="1">
    <location>
        <begin position="1"/>
        <end position="20"/>
    </location>
</feature>
<gene>
    <name evidence="2" type="ORF">N7U62_18695</name>
</gene>
<proteinExistence type="predicted"/>
<comment type="caution">
    <text evidence="2">The sequence shown here is derived from an EMBL/GenBank/DDBJ whole genome shotgun (WGS) entry which is preliminary data.</text>
</comment>
<dbReference type="Proteomes" id="UP001300692">
    <property type="component" value="Unassembled WGS sequence"/>
</dbReference>
<dbReference type="PROSITE" id="PS51257">
    <property type="entry name" value="PROKAR_LIPOPROTEIN"/>
    <property type="match status" value="1"/>
</dbReference>
<evidence type="ECO:0000256" key="1">
    <source>
        <dbReference type="SAM" id="SignalP"/>
    </source>
</evidence>
<dbReference type="RefSeq" id="WP_264139612.1">
    <property type="nucleotide sequence ID" value="NZ_JAOYOD010000001.1"/>
</dbReference>
<accession>A0ABT3CYL9</accession>
<sequence>MNSKFFFFVVVSLSCLTARAQSLEQVLSNHYNAMGEEILVSIRSVEMELVERSVMGNERLYKIAKKRPNKIREEIVAMDSMTYIAVYDGVEGYVYESWKEDSVREMTIKEQALLEIESAIGSPLRLADLDGHQLSLLGVENIGSKRYSVLRMTFYESYFIDFYVEQSSQLLYKYIAYEDQEENVDYEYFYKDFKRLGGFVLPYSFEKRKKGEETVYYSVQDLVFGSGASDDLYALGNDEESAE</sequence>
<feature type="chain" id="PRO_5046513099" description="Outer membrane lipoprotein-sorting protein" evidence="1">
    <location>
        <begin position="21"/>
        <end position="243"/>
    </location>
</feature>
<organism evidence="2 3">
    <name type="scientific">Reichenbachiella ulvae</name>
    <dbReference type="NCBI Taxonomy" id="2980104"/>
    <lineage>
        <taxon>Bacteria</taxon>
        <taxon>Pseudomonadati</taxon>
        <taxon>Bacteroidota</taxon>
        <taxon>Cytophagia</taxon>
        <taxon>Cytophagales</taxon>
        <taxon>Reichenbachiellaceae</taxon>
        <taxon>Reichenbachiella</taxon>
    </lineage>
</organism>
<protein>
    <recommendedName>
        <fullName evidence="4">Outer membrane lipoprotein-sorting protein</fullName>
    </recommendedName>
</protein>
<keyword evidence="3" id="KW-1185">Reference proteome</keyword>